<feature type="domain" description="F-box associated beta-propeller type 3" evidence="1">
    <location>
        <begin position="89"/>
        <end position="350"/>
    </location>
</feature>
<dbReference type="InterPro" id="IPR036047">
    <property type="entry name" value="F-box-like_dom_sf"/>
</dbReference>
<dbReference type="InterPro" id="IPR050796">
    <property type="entry name" value="SCF_F-box_component"/>
</dbReference>
<protein>
    <recommendedName>
        <fullName evidence="1">F-box associated beta-propeller type 3 domain-containing protein</fullName>
    </recommendedName>
</protein>
<evidence type="ECO:0000259" key="1">
    <source>
        <dbReference type="Pfam" id="PF08268"/>
    </source>
</evidence>
<dbReference type="NCBIfam" id="TIGR01640">
    <property type="entry name" value="F_box_assoc_1"/>
    <property type="match status" value="1"/>
</dbReference>
<dbReference type="InterPro" id="IPR017451">
    <property type="entry name" value="F-box-assoc_interact_dom"/>
</dbReference>
<keyword evidence="3" id="KW-1185">Reference proteome</keyword>
<proteinExistence type="predicted"/>
<dbReference type="Pfam" id="PF08268">
    <property type="entry name" value="FBA_3"/>
    <property type="match status" value="1"/>
</dbReference>
<dbReference type="PANTHER" id="PTHR31672:SF11">
    <property type="entry name" value="F-BOX PROTEIN CPR1-LIKE ISOFORM X2"/>
    <property type="match status" value="1"/>
</dbReference>
<dbReference type="SUPFAM" id="SSF81383">
    <property type="entry name" value="F-box domain"/>
    <property type="match status" value="1"/>
</dbReference>
<organism evidence="2 3">
    <name type="scientific">Liquidambar formosana</name>
    <name type="common">Formosan gum</name>
    <dbReference type="NCBI Taxonomy" id="63359"/>
    <lineage>
        <taxon>Eukaryota</taxon>
        <taxon>Viridiplantae</taxon>
        <taxon>Streptophyta</taxon>
        <taxon>Embryophyta</taxon>
        <taxon>Tracheophyta</taxon>
        <taxon>Spermatophyta</taxon>
        <taxon>Magnoliopsida</taxon>
        <taxon>eudicotyledons</taxon>
        <taxon>Gunneridae</taxon>
        <taxon>Pentapetalae</taxon>
        <taxon>Saxifragales</taxon>
        <taxon>Altingiaceae</taxon>
        <taxon>Liquidambar</taxon>
    </lineage>
</organism>
<dbReference type="Gene3D" id="1.20.1280.50">
    <property type="match status" value="1"/>
</dbReference>
<evidence type="ECO:0000313" key="3">
    <source>
        <dbReference type="Proteomes" id="UP001415857"/>
    </source>
</evidence>
<name>A0AAP0X396_LIQFO</name>
<gene>
    <name evidence="2" type="ORF">L1049_012308</name>
</gene>
<sequence>MVMDKKIKERNTLNPYLHEDLIFNILVRLPADVLHKSMRLVCKGWANIIRHPLFIEAHLLRANTGIFVESIDSPGCARFFEIKDGEVRVTELKRQFPRRMVASCEGVSLFTDPIDHRALYVANPATLQVTKLPYLNLPPNPLFFSSSIARISPTGQYKVVHAYKDSRKVCHWLLLTVGVDNSWRKIDCHPAIGSGQIDLECFPVSVGGVVYWIDFEFYLDGDNYFLAMDMGDETIHKVPIPSGRTDPCTYLKMGSYLSSFTLILPSTLQFEVCVLKDMCRGEWAKVYVINIGTGGGIPRNLFCVFPIGWINSDQILILEALTSQGDVLLAYNVETQETKLVDFELCGCEFSQIHTNSLVSWITGSS</sequence>
<evidence type="ECO:0000313" key="2">
    <source>
        <dbReference type="EMBL" id="KAK9284048.1"/>
    </source>
</evidence>
<dbReference type="Proteomes" id="UP001415857">
    <property type="component" value="Unassembled WGS sequence"/>
</dbReference>
<comment type="caution">
    <text evidence="2">The sequence shown here is derived from an EMBL/GenBank/DDBJ whole genome shotgun (WGS) entry which is preliminary data.</text>
</comment>
<dbReference type="AlphaFoldDB" id="A0AAP0X396"/>
<dbReference type="InterPro" id="IPR013187">
    <property type="entry name" value="F-box-assoc_dom_typ3"/>
</dbReference>
<dbReference type="EMBL" id="JBBPBK010000006">
    <property type="protein sequence ID" value="KAK9284048.1"/>
    <property type="molecule type" value="Genomic_DNA"/>
</dbReference>
<dbReference type="PANTHER" id="PTHR31672">
    <property type="entry name" value="BNACNNG10540D PROTEIN"/>
    <property type="match status" value="1"/>
</dbReference>
<reference evidence="2 3" key="1">
    <citation type="journal article" date="2024" name="Plant J.">
        <title>Genome sequences and population genomics reveal climatic adaptation and genomic divergence between two closely related sweetgum species.</title>
        <authorList>
            <person name="Xu W.Q."/>
            <person name="Ren C.Q."/>
            <person name="Zhang X.Y."/>
            <person name="Comes H.P."/>
            <person name="Liu X.H."/>
            <person name="Li Y.G."/>
            <person name="Kettle C.J."/>
            <person name="Jalonen R."/>
            <person name="Gaisberger H."/>
            <person name="Ma Y.Z."/>
            <person name="Qiu Y.X."/>
        </authorList>
    </citation>
    <scope>NUCLEOTIDE SEQUENCE [LARGE SCALE GENOMIC DNA]</scope>
    <source>
        <strain evidence="2">Hangzhou</strain>
    </source>
</reference>
<accession>A0AAP0X396</accession>